<dbReference type="SMART" id="SM00184">
    <property type="entry name" value="RING"/>
    <property type="match status" value="1"/>
</dbReference>
<dbReference type="Pfam" id="PF13639">
    <property type="entry name" value="zf-RING_2"/>
    <property type="match status" value="1"/>
</dbReference>
<feature type="region of interest" description="Disordered" evidence="8">
    <location>
        <begin position="25"/>
        <end position="55"/>
    </location>
</feature>
<sequence length="169" mass="18780">MMIIIWLRLRLIDIADQEAQLYPPQDPRGVWWGQPQTRPPRPPVHSLPPPAARRRPPLLVDPFSDLDGQQRRLPQPVTAAFLPAFAYTKSSNSKVTAGTGEEEAAAATCSVCLGAFEFGEMVRLLPVCLHLFHVECIDMWLAAHTTCPVCRSGTDPTQMTMDIEQLPPV</sequence>
<feature type="chain" id="PRO_5023825429" description="RING-type E3 ubiquitin transferase" evidence="9">
    <location>
        <begin position="18"/>
        <end position="169"/>
    </location>
</feature>
<dbReference type="Gramene" id="TVU08684">
    <property type="protein sequence ID" value="TVU08684"/>
    <property type="gene ID" value="EJB05_42095"/>
</dbReference>
<protein>
    <recommendedName>
        <fullName evidence="2">RING-type E3 ubiquitin transferase</fullName>
        <ecNumber evidence="2">2.3.2.27</ecNumber>
    </recommendedName>
</protein>
<dbReference type="EMBL" id="RWGY01000039">
    <property type="protein sequence ID" value="TVU08684.1"/>
    <property type="molecule type" value="Genomic_DNA"/>
</dbReference>
<organism evidence="11 12">
    <name type="scientific">Eragrostis curvula</name>
    <name type="common">weeping love grass</name>
    <dbReference type="NCBI Taxonomy" id="38414"/>
    <lineage>
        <taxon>Eukaryota</taxon>
        <taxon>Viridiplantae</taxon>
        <taxon>Streptophyta</taxon>
        <taxon>Embryophyta</taxon>
        <taxon>Tracheophyta</taxon>
        <taxon>Spermatophyta</taxon>
        <taxon>Magnoliopsida</taxon>
        <taxon>Liliopsida</taxon>
        <taxon>Poales</taxon>
        <taxon>Poaceae</taxon>
        <taxon>PACMAD clade</taxon>
        <taxon>Chloridoideae</taxon>
        <taxon>Eragrostideae</taxon>
        <taxon>Eragrostidinae</taxon>
        <taxon>Eragrostis</taxon>
    </lineage>
</organism>
<dbReference type="GO" id="GO:0061630">
    <property type="term" value="F:ubiquitin protein ligase activity"/>
    <property type="evidence" value="ECO:0007669"/>
    <property type="project" value="UniProtKB-EC"/>
</dbReference>
<dbReference type="FunFam" id="3.30.40.10:FF:000984">
    <property type="entry name" value="Putative RING zinc finger domain superfamily protein"/>
    <property type="match status" value="1"/>
</dbReference>
<dbReference type="PANTHER" id="PTHR14155:SF518">
    <property type="entry name" value="RING-TYPE DOMAIN-CONTAINING PROTEIN"/>
    <property type="match status" value="1"/>
</dbReference>
<dbReference type="OrthoDB" id="651315at2759"/>
<dbReference type="EC" id="2.3.2.27" evidence="2"/>
<evidence type="ECO:0000313" key="11">
    <source>
        <dbReference type="EMBL" id="TVU08684.1"/>
    </source>
</evidence>
<keyword evidence="5" id="KW-0862">Zinc</keyword>
<dbReference type="Proteomes" id="UP000324897">
    <property type="component" value="Chromosome 3"/>
</dbReference>
<name>A0A5J9TBF9_9POAL</name>
<evidence type="ECO:0000256" key="2">
    <source>
        <dbReference type="ARBA" id="ARBA00012483"/>
    </source>
</evidence>
<evidence type="ECO:0000256" key="1">
    <source>
        <dbReference type="ARBA" id="ARBA00000900"/>
    </source>
</evidence>
<dbReference type="InterPro" id="IPR001841">
    <property type="entry name" value="Znf_RING"/>
</dbReference>
<comment type="catalytic activity">
    <reaction evidence="1">
        <text>S-ubiquitinyl-[E2 ubiquitin-conjugating enzyme]-L-cysteine + [acceptor protein]-L-lysine = [E2 ubiquitin-conjugating enzyme]-L-cysteine + N(6)-ubiquitinyl-[acceptor protein]-L-lysine.</text>
        <dbReference type="EC" id="2.3.2.27"/>
    </reaction>
</comment>
<evidence type="ECO:0000256" key="9">
    <source>
        <dbReference type="SAM" id="SignalP"/>
    </source>
</evidence>
<evidence type="ECO:0000256" key="4">
    <source>
        <dbReference type="ARBA" id="ARBA00022771"/>
    </source>
</evidence>
<accession>A0A5J9TBF9</accession>
<keyword evidence="4 7" id="KW-0863">Zinc-finger</keyword>
<proteinExistence type="inferred from homology"/>
<evidence type="ECO:0000256" key="7">
    <source>
        <dbReference type="PROSITE-ProRule" id="PRU00175"/>
    </source>
</evidence>
<comment type="caution">
    <text evidence="11">The sequence shown here is derived from an EMBL/GenBank/DDBJ whole genome shotgun (WGS) entry which is preliminary data.</text>
</comment>
<gene>
    <name evidence="11" type="ORF">EJB05_42095</name>
</gene>
<evidence type="ECO:0000256" key="6">
    <source>
        <dbReference type="ARBA" id="ARBA00024209"/>
    </source>
</evidence>
<dbReference type="AlphaFoldDB" id="A0A5J9TBF9"/>
<keyword evidence="9" id="KW-0732">Signal</keyword>
<reference evidence="11 12" key="1">
    <citation type="journal article" date="2019" name="Sci. Rep.">
        <title>A high-quality genome of Eragrostis curvula grass provides insights into Poaceae evolution and supports new strategies to enhance forage quality.</title>
        <authorList>
            <person name="Carballo J."/>
            <person name="Santos B.A.C.M."/>
            <person name="Zappacosta D."/>
            <person name="Garbus I."/>
            <person name="Selva J.P."/>
            <person name="Gallo C.A."/>
            <person name="Diaz A."/>
            <person name="Albertini E."/>
            <person name="Caccamo M."/>
            <person name="Echenique V."/>
        </authorList>
    </citation>
    <scope>NUCLEOTIDE SEQUENCE [LARGE SCALE GENOMIC DNA]</scope>
    <source>
        <strain evidence="12">cv. Victoria</strain>
        <tissue evidence="11">Leaf</tissue>
    </source>
</reference>
<dbReference type="PANTHER" id="PTHR14155">
    <property type="entry name" value="RING FINGER DOMAIN-CONTAINING"/>
    <property type="match status" value="1"/>
</dbReference>
<dbReference type="InterPro" id="IPR053238">
    <property type="entry name" value="RING-H2_zinc_finger"/>
</dbReference>
<evidence type="ECO:0000313" key="12">
    <source>
        <dbReference type="Proteomes" id="UP000324897"/>
    </source>
</evidence>
<evidence type="ECO:0000256" key="3">
    <source>
        <dbReference type="ARBA" id="ARBA00022723"/>
    </source>
</evidence>
<evidence type="ECO:0000259" key="10">
    <source>
        <dbReference type="PROSITE" id="PS50089"/>
    </source>
</evidence>
<feature type="compositionally biased region" description="Pro residues" evidence="8">
    <location>
        <begin position="37"/>
        <end position="51"/>
    </location>
</feature>
<feature type="domain" description="RING-type" evidence="10">
    <location>
        <begin position="109"/>
        <end position="151"/>
    </location>
</feature>
<feature type="non-terminal residue" evidence="11">
    <location>
        <position position="1"/>
    </location>
</feature>
<dbReference type="SUPFAM" id="SSF57850">
    <property type="entry name" value="RING/U-box"/>
    <property type="match status" value="1"/>
</dbReference>
<evidence type="ECO:0000256" key="5">
    <source>
        <dbReference type="ARBA" id="ARBA00022833"/>
    </source>
</evidence>
<dbReference type="Gene3D" id="3.30.40.10">
    <property type="entry name" value="Zinc/RING finger domain, C3HC4 (zinc finger)"/>
    <property type="match status" value="1"/>
</dbReference>
<comment type="similarity">
    <text evidence="6">Belongs to the RING-type zinc finger family. ATL subfamily.</text>
</comment>
<dbReference type="GO" id="GO:0008270">
    <property type="term" value="F:zinc ion binding"/>
    <property type="evidence" value="ECO:0007669"/>
    <property type="project" value="UniProtKB-KW"/>
</dbReference>
<evidence type="ECO:0000256" key="8">
    <source>
        <dbReference type="SAM" id="MobiDB-lite"/>
    </source>
</evidence>
<dbReference type="PROSITE" id="PS50089">
    <property type="entry name" value="ZF_RING_2"/>
    <property type="match status" value="1"/>
</dbReference>
<keyword evidence="12" id="KW-1185">Reference proteome</keyword>
<dbReference type="InterPro" id="IPR013083">
    <property type="entry name" value="Znf_RING/FYVE/PHD"/>
</dbReference>
<feature type="signal peptide" evidence="9">
    <location>
        <begin position="1"/>
        <end position="17"/>
    </location>
</feature>
<keyword evidence="3" id="KW-0479">Metal-binding</keyword>
<dbReference type="CDD" id="cd16461">
    <property type="entry name" value="RING-H2_EL5-like"/>
    <property type="match status" value="1"/>
</dbReference>